<dbReference type="AlphaFoldDB" id="A0A1E3LAY8"/>
<comment type="caution">
    <text evidence="1">The sequence shown here is derived from an EMBL/GenBank/DDBJ whole genome shotgun (WGS) entry which is preliminary data.</text>
</comment>
<dbReference type="Proteomes" id="UP000094578">
    <property type="component" value="Unassembled WGS sequence"/>
</dbReference>
<dbReference type="RefSeq" id="WP_069326009.1">
    <property type="nucleotide sequence ID" value="NZ_MDER01000025.1"/>
</dbReference>
<dbReference type="EMBL" id="MDER01000025">
    <property type="protein sequence ID" value="ODP30090.1"/>
    <property type="molecule type" value="Genomic_DNA"/>
</dbReference>
<evidence type="ECO:0008006" key="3">
    <source>
        <dbReference type="Google" id="ProtNLM"/>
    </source>
</evidence>
<reference evidence="1 2" key="1">
    <citation type="submission" date="2016-08" db="EMBL/GenBank/DDBJ databases">
        <title>Genome sequencing of Paenibacillus sp. TI45-13ar, isolated from Korean traditional nuruk.</title>
        <authorList>
            <person name="Kim S.-J."/>
        </authorList>
    </citation>
    <scope>NUCLEOTIDE SEQUENCE [LARGE SCALE GENOMIC DNA]</scope>
    <source>
        <strain evidence="1 2">TI45-13ar</strain>
    </source>
</reference>
<evidence type="ECO:0000313" key="1">
    <source>
        <dbReference type="EMBL" id="ODP30090.1"/>
    </source>
</evidence>
<dbReference type="Pfam" id="PF04445">
    <property type="entry name" value="SAM_MT"/>
    <property type="match status" value="1"/>
</dbReference>
<sequence length="257" mass="28794">MMITTGDDAANYTIQRAKQLAAEFAVPYIERAGHSIPKLAAKYKETEFIVLVEQEVRIMRPGEPIMQFHPSMAYVRAKRLLKGEADPMITHSLIEPGDQVIDCTAGLGSDSLVFSMYAGEKGKVVSLESSLPLAALLTEGLRSHVTALAPVNEAMRRIEVIPQDHLTYLREQPDKSVDVIYFDPMFREAVQQSAAIAPLRGFSNNNALSEEAVQQAIRVARKSVLLKEKWDSPEYERLGFKRIQRKTSKIEYGVIYP</sequence>
<name>A0A1E3LAY8_9BACL</name>
<dbReference type="Gene3D" id="3.40.50.150">
    <property type="entry name" value="Vaccinia Virus protein VP39"/>
    <property type="match status" value="1"/>
</dbReference>
<dbReference type="PANTHER" id="PTHR36112:SF1">
    <property type="entry name" value="RIBOSOMAL RNA SMALL SUBUNIT METHYLTRANSFERASE J"/>
    <property type="match status" value="1"/>
</dbReference>
<dbReference type="GO" id="GO:0008990">
    <property type="term" value="F:rRNA (guanine-N2-)-methyltransferase activity"/>
    <property type="evidence" value="ECO:0007669"/>
    <property type="project" value="InterPro"/>
</dbReference>
<keyword evidence="2" id="KW-1185">Reference proteome</keyword>
<protein>
    <recommendedName>
        <fullName evidence="3">SAM-dependent methyltransferase</fullName>
    </recommendedName>
</protein>
<dbReference type="STRING" id="1886670.PTI45_00543"/>
<accession>A0A1E3LAY8</accession>
<dbReference type="PATRIC" id="fig|1886670.3.peg.562"/>
<dbReference type="InterPro" id="IPR029063">
    <property type="entry name" value="SAM-dependent_MTases_sf"/>
</dbReference>
<organism evidence="1 2">
    <name type="scientific">Paenibacillus nuruki</name>
    <dbReference type="NCBI Taxonomy" id="1886670"/>
    <lineage>
        <taxon>Bacteria</taxon>
        <taxon>Bacillati</taxon>
        <taxon>Bacillota</taxon>
        <taxon>Bacilli</taxon>
        <taxon>Bacillales</taxon>
        <taxon>Paenibacillaceae</taxon>
        <taxon>Paenibacillus</taxon>
    </lineage>
</organism>
<evidence type="ECO:0000313" key="2">
    <source>
        <dbReference type="Proteomes" id="UP000094578"/>
    </source>
</evidence>
<dbReference type="InterPro" id="IPR007536">
    <property type="entry name" value="16SrRNA_methylTrfase_J"/>
</dbReference>
<proteinExistence type="predicted"/>
<dbReference type="SUPFAM" id="SSF53335">
    <property type="entry name" value="S-adenosyl-L-methionine-dependent methyltransferases"/>
    <property type="match status" value="1"/>
</dbReference>
<gene>
    <name evidence="1" type="ORF">PTI45_00543</name>
</gene>
<dbReference type="PANTHER" id="PTHR36112">
    <property type="entry name" value="RIBOSOMAL RNA SMALL SUBUNIT METHYLTRANSFERASE J"/>
    <property type="match status" value="1"/>
</dbReference>